<reference evidence="3 4" key="1">
    <citation type="submission" date="2013-03" db="EMBL/GenBank/DDBJ databases">
        <title>The Genome Sequence of Exophiala aquamarina CBS 119918.</title>
        <authorList>
            <consortium name="The Broad Institute Genomics Platform"/>
            <person name="Cuomo C."/>
            <person name="de Hoog S."/>
            <person name="Gorbushina A."/>
            <person name="Walker B."/>
            <person name="Young S.K."/>
            <person name="Zeng Q."/>
            <person name="Gargeya S."/>
            <person name="Fitzgerald M."/>
            <person name="Haas B."/>
            <person name="Abouelleil A."/>
            <person name="Allen A.W."/>
            <person name="Alvarado L."/>
            <person name="Arachchi H.M."/>
            <person name="Berlin A.M."/>
            <person name="Chapman S.B."/>
            <person name="Gainer-Dewar J."/>
            <person name="Goldberg J."/>
            <person name="Griggs A."/>
            <person name="Gujja S."/>
            <person name="Hansen M."/>
            <person name="Howarth C."/>
            <person name="Imamovic A."/>
            <person name="Ireland A."/>
            <person name="Larimer J."/>
            <person name="McCowan C."/>
            <person name="Murphy C."/>
            <person name="Pearson M."/>
            <person name="Poon T.W."/>
            <person name="Priest M."/>
            <person name="Roberts A."/>
            <person name="Saif S."/>
            <person name="Shea T."/>
            <person name="Sisk P."/>
            <person name="Sykes S."/>
            <person name="Wortman J."/>
            <person name="Nusbaum C."/>
            <person name="Birren B."/>
        </authorList>
    </citation>
    <scope>NUCLEOTIDE SEQUENCE [LARGE SCALE GENOMIC DNA]</scope>
    <source>
        <strain evidence="3 4">CBS 119918</strain>
    </source>
</reference>
<organism evidence="3 4">
    <name type="scientific">Exophiala aquamarina CBS 119918</name>
    <dbReference type="NCBI Taxonomy" id="1182545"/>
    <lineage>
        <taxon>Eukaryota</taxon>
        <taxon>Fungi</taxon>
        <taxon>Dikarya</taxon>
        <taxon>Ascomycota</taxon>
        <taxon>Pezizomycotina</taxon>
        <taxon>Eurotiomycetes</taxon>
        <taxon>Chaetothyriomycetidae</taxon>
        <taxon>Chaetothyriales</taxon>
        <taxon>Herpotrichiellaceae</taxon>
        <taxon>Exophiala</taxon>
    </lineage>
</organism>
<dbReference type="Pfam" id="PF01968">
    <property type="entry name" value="Hydantoinase_A"/>
    <property type="match status" value="1"/>
</dbReference>
<evidence type="ECO:0000259" key="2">
    <source>
        <dbReference type="Pfam" id="PF01968"/>
    </source>
</evidence>
<comment type="caution">
    <text evidence="3">The sequence shown here is derived from an EMBL/GenBank/DDBJ whole genome shotgun (WGS) entry which is preliminary data.</text>
</comment>
<dbReference type="HOGENOM" id="CLU_628552_0_0_1"/>
<dbReference type="STRING" id="1182545.A0A072PCG7"/>
<dbReference type="GO" id="GO:0006749">
    <property type="term" value="P:glutathione metabolic process"/>
    <property type="evidence" value="ECO:0007669"/>
    <property type="project" value="TreeGrafter"/>
</dbReference>
<dbReference type="AlphaFoldDB" id="A0A072PCG7"/>
<evidence type="ECO:0000313" key="3">
    <source>
        <dbReference type="EMBL" id="KEF57467.1"/>
    </source>
</evidence>
<dbReference type="RefSeq" id="XP_013260057.1">
    <property type="nucleotide sequence ID" value="XM_013404603.1"/>
</dbReference>
<dbReference type="Proteomes" id="UP000027920">
    <property type="component" value="Unassembled WGS sequence"/>
</dbReference>
<name>A0A072PCG7_9EURO</name>
<feature type="compositionally biased region" description="Basic and acidic residues" evidence="1">
    <location>
        <begin position="208"/>
        <end position="219"/>
    </location>
</feature>
<dbReference type="PANTHER" id="PTHR11365">
    <property type="entry name" value="5-OXOPROLINASE RELATED"/>
    <property type="match status" value="1"/>
</dbReference>
<keyword evidence="4" id="KW-1185">Reference proteome</keyword>
<evidence type="ECO:0000256" key="1">
    <source>
        <dbReference type="SAM" id="MobiDB-lite"/>
    </source>
</evidence>
<evidence type="ECO:0000313" key="4">
    <source>
        <dbReference type="Proteomes" id="UP000027920"/>
    </source>
</evidence>
<protein>
    <recommendedName>
        <fullName evidence="2">Hydantoinase A/oxoprolinase domain-containing protein</fullName>
    </recommendedName>
</protein>
<dbReference type="OrthoDB" id="5404895at2759"/>
<accession>A0A072PCG7</accession>
<feature type="domain" description="Hydantoinase A/oxoprolinase" evidence="2">
    <location>
        <begin position="8"/>
        <end position="172"/>
    </location>
</feature>
<dbReference type="EMBL" id="AMGV01000004">
    <property type="protein sequence ID" value="KEF57467.1"/>
    <property type="molecule type" value="Genomic_DNA"/>
</dbReference>
<dbReference type="PANTHER" id="PTHR11365:SF23">
    <property type="entry name" value="HYPOTHETICAL 5-OXOPROLINASE (EUROFUNG)-RELATED"/>
    <property type="match status" value="1"/>
</dbReference>
<dbReference type="InterPro" id="IPR002821">
    <property type="entry name" value="Hydantoinase_A"/>
</dbReference>
<dbReference type="VEuPathDB" id="FungiDB:A1O9_05384"/>
<dbReference type="GO" id="GO:0005829">
    <property type="term" value="C:cytosol"/>
    <property type="evidence" value="ECO:0007669"/>
    <property type="project" value="TreeGrafter"/>
</dbReference>
<dbReference type="GO" id="GO:0017168">
    <property type="term" value="F:5-oxoprolinase (ATP-hydrolyzing) activity"/>
    <property type="evidence" value="ECO:0007669"/>
    <property type="project" value="TreeGrafter"/>
</dbReference>
<sequence length="436" mass="46312">MRLDVLYRSEPAGGVQGVVDVIANQTPYKNPFTLDMGGASTDCASISNSSASVRQEHLVGNLAVKAPSVDVRTVGTRGGSESAGATPGPACYGKEGTKVTVSDANLVLGYLPAELLAGDFSLDVETAEGIIDLVAETIYSALRVVPVEFGYDPADFAIVAFGGVGPLHATAFSFSLPSFELEFMRLRVIATHSSPCQGPGAGKAWFRGGEHSSRLGRHEPKAHHRTGKDDPGHVLGPATVDEERVSYPRPSDITEMDSNTLILPGFVGTIDGVGNILITPADETSLSVGLRLALAESTKEKISKASLISTVIASSLASTRNEMNTPMLRCANAEGQILVGQFGSFTPSFLSFWKREINEGDIFVTNDVCQVAGAVTCHRPHAHSPSREACRLGRQFWTFDVPGTLTIGSTIVYDDGVQIPVVKLETKTSKPFIMFV</sequence>
<proteinExistence type="predicted"/>
<feature type="region of interest" description="Disordered" evidence="1">
    <location>
        <begin position="208"/>
        <end position="240"/>
    </location>
</feature>
<dbReference type="InterPro" id="IPR045079">
    <property type="entry name" value="Oxoprolinase-like"/>
</dbReference>
<dbReference type="GeneID" id="25280310"/>
<gene>
    <name evidence="3" type="ORF">A1O9_05384</name>
</gene>